<keyword evidence="1" id="KW-1133">Transmembrane helix</keyword>
<keyword evidence="5" id="KW-1185">Reference proteome</keyword>
<gene>
    <name evidence="2" type="ORF">XpruCFBP8353_15250</name>
    <name evidence="3" type="ORF">XpruCFBP8354_15235</name>
</gene>
<dbReference type="Proteomes" id="UP000233720">
    <property type="component" value="Unassembled WGS sequence"/>
</dbReference>
<accession>A0A2N3RI60</accession>
<comment type="caution">
    <text evidence="2">The sequence shown here is derived from an EMBL/GenBank/DDBJ whole genome shotgun (WGS) entry which is preliminary data.</text>
</comment>
<dbReference type="OrthoDB" id="5959126at2"/>
<feature type="transmembrane region" description="Helical" evidence="1">
    <location>
        <begin position="33"/>
        <end position="51"/>
    </location>
</feature>
<dbReference type="AlphaFoldDB" id="A0A2N3RI60"/>
<name>A0A2N3RI60_9XANT</name>
<dbReference type="Proteomes" id="UP000233748">
    <property type="component" value="Unassembled WGS sequence"/>
</dbReference>
<protein>
    <submittedName>
        <fullName evidence="2">Uncharacterized protein</fullName>
    </submittedName>
</protein>
<feature type="transmembrane region" description="Helical" evidence="1">
    <location>
        <begin position="113"/>
        <end position="135"/>
    </location>
</feature>
<evidence type="ECO:0000313" key="3">
    <source>
        <dbReference type="EMBL" id="PKV16462.1"/>
    </source>
</evidence>
<organism evidence="2 4">
    <name type="scientific">Xanthomonas prunicola</name>
    <dbReference type="NCBI Taxonomy" id="2053930"/>
    <lineage>
        <taxon>Bacteria</taxon>
        <taxon>Pseudomonadati</taxon>
        <taxon>Pseudomonadota</taxon>
        <taxon>Gammaproteobacteria</taxon>
        <taxon>Lysobacterales</taxon>
        <taxon>Lysobacteraceae</taxon>
        <taxon>Xanthomonas</taxon>
    </lineage>
</organism>
<feature type="transmembrane region" description="Helical" evidence="1">
    <location>
        <begin position="58"/>
        <end position="79"/>
    </location>
</feature>
<sequence>MAADSQPGRLNPATRVRLALQALGALWTLPNTLLGLAIGAAGCCFGAHALWSAREHAVVFHAWPWGPGGAMTLGNVILLKGASLDLQCSTYAHAAGRCEHPPVRLGDHERAHVYQYMLLGPLFLPVYLLCGGIHVRNPLERAADRYAMHGHGWWPWWFQPKREKPNTSDNG</sequence>
<proteinExistence type="predicted"/>
<keyword evidence="1" id="KW-0812">Transmembrane</keyword>
<dbReference type="EMBL" id="PHKV01000004">
    <property type="protein sequence ID" value="PKV12185.1"/>
    <property type="molecule type" value="Genomic_DNA"/>
</dbReference>
<dbReference type="EMBL" id="PHKW01000004">
    <property type="protein sequence ID" value="PKV16462.1"/>
    <property type="molecule type" value="Genomic_DNA"/>
</dbReference>
<reference evidence="4 5" key="1">
    <citation type="submission" date="2017-11" db="EMBL/GenBank/DDBJ databases">
        <title>Xanthomonas prunicola sp. nov., a novel pathogen that affects nectarine (Prunus persica var. nectarine) trees.</title>
        <authorList>
            <person name="Lopez M."/>
            <person name="Lopez-Soriano P."/>
            <person name="Garita-Cambronero J."/>
            <person name="Beltran C."/>
            <person name="Taghouti G."/>
            <person name="Portier P."/>
            <person name="Cubero J."/>
            <person name="Fischer-Le Saux M."/>
            <person name="Marco-Noales E."/>
        </authorList>
    </citation>
    <scope>NUCLEOTIDE SEQUENCE [LARGE SCALE GENOMIC DNA]</scope>
    <source>
        <strain evidence="2 4">CFBP8353</strain>
        <strain evidence="3 5">CFBP8354</strain>
    </source>
</reference>
<evidence type="ECO:0000313" key="5">
    <source>
        <dbReference type="Proteomes" id="UP000233748"/>
    </source>
</evidence>
<evidence type="ECO:0000313" key="2">
    <source>
        <dbReference type="EMBL" id="PKV12185.1"/>
    </source>
</evidence>
<evidence type="ECO:0000313" key="4">
    <source>
        <dbReference type="Proteomes" id="UP000233720"/>
    </source>
</evidence>
<keyword evidence="1" id="KW-0472">Membrane</keyword>
<evidence type="ECO:0000256" key="1">
    <source>
        <dbReference type="SAM" id="Phobius"/>
    </source>
</evidence>